<evidence type="ECO:0000256" key="6">
    <source>
        <dbReference type="ARBA" id="ARBA00022603"/>
    </source>
</evidence>
<keyword evidence="8" id="KW-0949">S-adenosyl-L-methionine</keyword>
<organism evidence="17 18">
    <name type="scientific">Polytolypa hystricis (strain UAMH7299)</name>
    <dbReference type="NCBI Taxonomy" id="1447883"/>
    <lineage>
        <taxon>Eukaryota</taxon>
        <taxon>Fungi</taxon>
        <taxon>Dikarya</taxon>
        <taxon>Ascomycota</taxon>
        <taxon>Pezizomycotina</taxon>
        <taxon>Eurotiomycetes</taxon>
        <taxon>Eurotiomycetidae</taxon>
        <taxon>Onygenales</taxon>
        <taxon>Onygenales incertae sedis</taxon>
        <taxon>Polytolypa</taxon>
    </lineage>
</organism>
<evidence type="ECO:0000256" key="12">
    <source>
        <dbReference type="ARBA" id="ARBA00023098"/>
    </source>
</evidence>
<dbReference type="GO" id="GO:0008168">
    <property type="term" value="F:methyltransferase activity"/>
    <property type="evidence" value="ECO:0007669"/>
    <property type="project" value="UniProtKB-KW"/>
</dbReference>
<dbReference type="GO" id="GO:0016020">
    <property type="term" value="C:membrane"/>
    <property type="evidence" value="ECO:0007669"/>
    <property type="project" value="UniProtKB-SubCell"/>
</dbReference>
<keyword evidence="6" id="KW-0489">Methyltransferase</keyword>
<dbReference type="GO" id="GO:0032259">
    <property type="term" value="P:methylation"/>
    <property type="evidence" value="ECO:0007669"/>
    <property type="project" value="UniProtKB-KW"/>
</dbReference>
<evidence type="ECO:0000256" key="14">
    <source>
        <dbReference type="ARBA" id="ARBA00039020"/>
    </source>
</evidence>
<keyword evidence="10" id="KW-0746">Sphingolipid metabolism</keyword>
<evidence type="ECO:0000256" key="9">
    <source>
        <dbReference type="ARBA" id="ARBA00022692"/>
    </source>
</evidence>
<comment type="similarity">
    <text evidence="4">Belongs to the CFA/CMAS family.</text>
</comment>
<keyword evidence="7" id="KW-0808">Transferase</keyword>
<comment type="pathway">
    <text evidence="3">Sphingolipid metabolism.</text>
</comment>
<keyword evidence="18" id="KW-1185">Reference proteome</keyword>
<evidence type="ECO:0000256" key="16">
    <source>
        <dbReference type="SAM" id="Phobius"/>
    </source>
</evidence>
<comment type="subcellular location">
    <subcellularLocation>
        <location evidence="1">Membrane</location>
        <topology evidence="1">Multi-pass membrane protein</topology>
    </subcellularLocation>
</comment>
<comment type="caution">
    <text evidence="17">The sequence shown here is derived from an EMBL/GenBank/DDBJ whole genome shotgun (WGS) entry which is preliminary data.</text>
</comment>
<dbReference type="GO" id="GO:0006665">
    <property type="term" value="P:sphingolipid metabolic process"/>
    <property type="evidence" value="ECO:0007669"/>
    <property type="project" value="UniProtKB-KW"/>
</dbReference>
<keyword evidence="11 16" id="KW-1133">Transmembrane helix</keyword>
<evidence type="ECO:0000256" key="10">
    <source>
        <dbReference type="ARBA" id="ARBA00022919"/>
    </source>
</evidence>
<dbReference type="Gene3D" id="3.40.50.150">
    <property type="entry name" value="Vaccinia Virus protein VP39"/>
    <property type="match status" value="1"/>
</dbReference>
<evidence type="ECO:0000256" key="4">
    <source>
        <dbReference type="ARBA" id="ARBA00010815"/>
    </source>
</evidence>
<dbReference type="EC" id="2.1.1.317" evidence="14"/>
<dbReference type="SUPFAM" id="SSF53335">
    <property type="entry name" value="S-adenosyl-L-methionine-dependent methyltransferases"/>
    <property type="match status" value="1"/>
</dbReference>
<dbReference type="PANTHER" id="PTHR45197:SF1">
    <property type="entry name" value="SPHINGOLIPID C9-METHYLTRANSFERASE A-RELATED"/>
    <property type="match status" value="1"/>
</dbReference>
<dbReference type="AlphaFoldDB" id="A0A2B7Z1Q6"/>
<dbReference type="CDD" id="cd02440">
    <property type="entry name" value="AdoMet_MTases"/>
    <property type="match status" value="1"/>
</dbReference>
<dbReference type="OrthoDB" id="412182at2759"/>
<dbReference type="InterPro" id="IPR029063">
    <property type="entry name" value="SAM-dependent_MTases_sf"/>
</dbReference>
<comment type="pathway">
    <text evidence="2">Lipid metabolism; sphingolipid metabolism.</text>
</comment>
<evidence type="ECO:0000256" key="3">
    <source>
        <dbReference type="ARBA" id="ARBA00004991"/>
    </source>
</evidence>
<evidence type="ECO:0000313" key="17">
    <source>
        <dbReference type="EMBL" id="PGH27866.1"/>
    </source>
</evidence>
<evidence type="ECO:0000256" key="2">
    <source>
        <dbReference type="ARBA" id="ARBA00004760"/>
    </source>
</evidence>
<dbReference type="PANTHER" id="PTHR45197">
    <property type="entry name" value="SYNTHASE, PUTATIVE (AFU_ORTHOLOGUE AFUA_7G04190)-RELATED"/>
    <property type="match status" value="1"/>
</dbReference>
<evidence type="ECO:0000256" key="15">
    <source>
        <dbReference type="SAM" id="MobiDB-lite"/>
    </source>
</evidence>
<feature type="transmembrane region" description="Helical" evidence="16">
    <location>
        <begin position="79"/>
        <end position="101"/>
    </location>
</feature>
<evidence type="ECO:0000256" key="8">
    <source>
        <dbReference type="ARBA" id="ARBA00022691"/>
    </source>
</evidence>
<dbReference type="STRING" id="1447883.A0A2B7Z1Q6"/>
<feature type="transmembrane region" description="Helical" evidence="16">
    <location>
        <begin position="54"/>
        <end position="72"/>
    </location>
</feature>
<proteinExistence type="inferred from homology"/>
<dbReference type="EMBL" id="PDNA01000003">
    <property type="protein sequence ID" value="PGH27866.1"/>
    <property type="molecule type" value="Genomic_DNA"/>
</dbReference>
<dbReference type="InterPro" id="IPR052290">
    <property type="entry name" value="Sphingo_C9-MT"/>
</dbReference>
<evidence type="ECO:0000256" key="11">
    <source>
        <dbReference type="ARBA" id="ARBA00022989"/>
    </source>
</evidence>
<sequence>MARTHSESSEDYEFIETPAAPEPSPASEDCGVRTTAYPAIKNAPLPADAAGSDSFSNILLISLLVLVPWYFARQVHGGLYTTIFFALLTSLPILMVFWSLASSISPRKNEKAKYPGRPVEHYLHFHRPHDRAKYHGKSKIPIETFYEMYFDGMVDFKGDALEVLEYRHDWASFRFTMSLYKYFLTGMIPEVIMHTRSQDEEQVRGHYDRGDDFYSWFLGPRMIYTSGIISDINKEETLEELQDNKLAIVCEKIGLKPGDTVLDLGCGWGTLAKYASVHYGAHVTGITLGRNQTAWGNNGLRKAGIEESQSRVLCMDYRDTPQVPGGYKKITCLEMAEHVGVRHFSSFLSQVHDMLDDDGVFFLQIAGLRKAWQYEDLIWGLFMNKYIFPGADASTPLGFVVDKLEGSGFEVKSIDTIGVHYSATLWRWYRNWMGNQDKVEAKYGKRWFRIWEYFLAASTITSRQGGATCFQITLVKNINSTHRVEGIASQFGLSGARHEAIQTVGGGSLPSANLAKTE</sequence>
<gene>
    <name evidence="17" type="ORF">AJ80_00416</name>
</gene>
<reference evidence="17 18" key="1">
    <citation type="submission" date="2017-10" db="EMBL/GenBank/DDBJ databases">
        <title>Comparative genomics in systemic dimorphic fungi from Ajellomycetaceae.</title>
        <authorList>
            <person name="Munoz J.F."/>
            <person name="Mcewen J.G."/>
            <person name="Clay O.K."/>
            <person name="Cuomo C.A."/>
        </authorList>
    </citation>
    <scope>NUCLEOTIDE SEQUENCE [LARGE SCALE GENOMIC DNA]</scope>
    <source>
        <strain evidence="17 18">UAMH7299</strain>
    </source>
</reference>
<keyword evidence="13 16" id="KW-0472">Membrane</keyword>
<evidence type="ECO:0000256" key="5">
    <source>
        <dbReference type="ARBA" id="ARBA00022516"/>
    </source>
</evidence>
<keyword evidence="5" id="KW-0444">Lipid biosynthesis</keyword>
<protein>
    <recommendedName>
        <fullName evidence="14">sphingolipid C(9)-methyltransferase</fullName>
        <ecNumber evidence="14">2.1.1.317</ecNumber>
    </recommendedName>
</protein>
<name>A0A2B7Z1Q6_POLH7</name>
<feature type="region of interest" description="Disordered" evidence="15">
    <location>
        <begin position="1"/>
        <end position="29"/>
    </location>
</feature>
<dbReference type="Pfam" id="PF02353">
    <property type="entry name" value="CMAS"/>
    <property type="match status" value="1"/>
</dbReference>
<keyword evidence="12" id="KW-0443">Lipid metabolism</keyword>
<keyword evidence="9 16" id="KW-0812">Transmembrane</keyword>
<evidence type="ECO:0000256" key="7">
    <source>
        <dbReference type="ARBA" id="ARBA00022679"/>
    </source>
</evidence>
<dbReference type="Proteomes" id="UP000224634">
    <property type="component" value="Unassembled WGS sequence"/>
</dbReference>
<accession>A0A2B7Z1Q6</accession>
<evidence type="ECO:0000256" key="1">
    <source>
        <dbReference type="ARBA" id="ARBA00004141"/>
    </source>
</evidence>
<evidence type="ECO:0000313" key="18">
    <source>
        <dbReference type="Proteomes" id="UP000224634"/>
    </source>
</evidence>
<evidence type="ECO:0000256" key="13">
    <source>
        <dbReference type="ARBA" id="ARBA00023136"/>
    </source>
</evidence>